<dbReference type="RefSeq" id="WP_068729015.1">
    <property type="nucleotide sequence ID" value="NZ_LVYV01000001.1"/>
</dbReference>
<keyword evidence="2" id="KW-0808">Transferase</keyword>
<dbReference type="Proteomes" id="UP000076574">
    <property type="component" value="Unassembled WGS sequence"/>
</dbReference>
<feature type="domain" description="N-acetyltransferase" evidence="1">
    <location>
        <begin position="3"/>
        <end position="162"/>
    </location>
</feature>
<dbReference type="SUPFAM" id="SSF55729">
    <property type="entry name" value="Acyl-CoA N-acyltransferases (Nat)"/>
    <property type="match status" value="1"/>
</dbReference>
<reference evidence="2 3" key="1">
    <citation type="submission" date="2016-03" db="EMBL/GenBank/DDBJ databases">
        <title>Microsymbionts genomes from the relict species Vavilovia formosa (Stev.) Fed.</title>
        <authorList>
            <person name="Kopat V."/>
            <person name="Chirak E."/>
            <person name="Kimeklis A."/>
            <person name="Andronov E."/>
        </authorList>
    </citation>
    <scope>NUCLEOTIDE SEQUENCE [LARGE SCALE GENOMIC DNA]</scope>
    <source>
        <strain evidence="2 3">Vaf07</strain>
    </source>
</reference>
<organism evidence="2 3">
    <name type="scientific">Tardiphaga robiniae</name>
    <dbReference type="NCBI Taxonomy" id="943830"/>
    <lineage>
        <taxon>Bacteria</taxon>
        <taxon>Pseudomonadati</taxon>
        <taxon>Pseudomonadota</taxon>
        <taxon>Alphaproteobacteria</taxon>
        <taxon>Hyphomicrobiales</taxon>
        <taxon>Nitrobacteraceae</taxon>
        <taxon>Tardiphaga</taxon>
    </lineage>
</organism>
<sequence>MSIEIEIVTGDASWPSVKPLFDLAWPREVVEKLSWGHVVFANPELRVIVEDDGQPVCHVGLYRREGMWKGRKTRIGGIGGVVTHPDYRRRGLASVALTAALHTLKDERATDFALLFCEPHNVDFYTRRNWKPFIGEVFAEQHGERMRFDAMTPLVSYLKRAPHEGEMDLCGLPW</sequence>
<dbReference type="AlphaFoldDB" id="A0A161R8Q1"/>
<gene>
    <name evidence="2" type="ORF">A4A58_01065</name>
</gene>
<evidence type="ECO:0000313" key="3">
    <source>
        <dbReference type="Proteomes" id="UP000076574"/>
    </source>
</evidence>
<dbReference type="CDD" id="cd04301">
    <property type="entry name" value="NAT_SF"/>
    <property type="match status" value="1"/>
</dbReference>
<proteinExistence type="predicted"/>
<dbReference type="Gene3D" id="3.40.630.30">
    <property type="match status" value="1"/>
</dbReference>
<protein>
    <submittedName>
        <fullName evidence="2">Acetyltransferase</fullName>
    </submittedName>
</protein>
<evidence type="ECO:0000259" key="1">
    <source>
        <dbReference type="PROSITE" id="PS51186"/>
    </source>
</evidence>
<dbReference type="InterPro" id="IPR000182">
    <property type="entry name" value="GNAT_dom"/>
</dbReference>
<accession>A0A161R8Q1</accession>
<dbReference type="OrthoDB" id="70281at2"/>
<dbReference type="PROSITE" id="PS51186">
    <property type="entry name" value="GNAT"/>
    <property type="match status" value="1"/>
</dbReference>
<dbReference type="EMBL" id="LVYV01000001">
    <property type="protein sequence ID" value="KZD25871.1"/>
    <property type="molecule type" value="Genomic_DNA"/>
</dbReference>
<dbReference type="STRING" id="943830.A4A58_01065"/>
<dbReference type="InterPro" id="IPR016181">
    <property type="entry name" value="Acyl_CoA_acyltransferase"/>
</dbReference>
<keyword evidence="3" id="KW-1185">Reference proteome</keyword>
<name>A0A161R8Q1_9BRAD</name>
<dbReference type="Pfam" id="PF13527">
    <property type="entry name" value="Acetyltransf_9"/>
    <property type="match status" value="1"/>
</dbReference>
<evidence type="ECO:0000313" key="2">
    <source>
        <dbReference type="EMBL" id="KZD25871.1"/>
    </source>
</evidence>
<comment type="caution">
    <text evidence="2">The sequence shown here is derived from an EMBL/GenBank/DDBJ whole genome shotgun (WGS) entry which is preliminary data.</text>
</comment>
<dbReference type="GO" id="GO:0016747">
    <property type="term" value="F:acyltransferase activity, transferring groups other than amino-acyl groups"/>
    <property type="evidence" value="ECO:0007669"/>
    <property type="project" value="InterPro"/>
</dbReference>